<feature type="domain" description="GspL cytoplasmic actin-ATPase-like" evidence="11">
    <location>
        <begin position="24"/>
        <end position="242"/>
    </location>
</feature>
<dbReference type="GO" id="GO:0015628">
    <property type="term" value="P:protein secretion by the type II secretion system"/>
    <property type="evidence" value="ECO:0007669"/>
    <property type="project" value="InterPro"/>
</dbReference>
<dbReference type="PIRSF" id="PIRSF015761">
    <property type="entry name" value="Protein_L"/>
    <property type="match status" value="1"/>
</dbReference>
<dbReference type="GO" id="GO:0015627">
    <property type="term" value="C:type II protein secretion system complex"/>
    <property type="evidence" value="ECO:0007669"/>
    <property type="project" value="InterPro"/>
</dbReference>
<evidence type="ECO:0000256" key="1">
    <source>
        <dbReference type="ARBA" id="ARBA00004377"/>
    </source>
</evidence>
<dbReference type="EMBL" id="NDXW01000001">
    <property type="protein sequence ID" value="RDH44587.1"/>
    <property type="molecule type" value="Genomic_DNA"/>
</dbReference>
<evidence type="ECO:0000313" key="14">
    <source>
        <dbReference type="Proteomes" id="UP000257039"/>
    </source>
</evidence>
<keyword evidence="8" id="KW-1133">Transmembrane helix</keyword>
<gene>
    <name evidence="13" type="ORF">B9G39_14730</name>
</gene>
<comment type="function">
    <text evidence="10">Inner membrane component of the type II secretion system required for the energy-dependent secretion of extracellular factors such as proteases and toxins from the periplasm.</text>
</comment>
<comment type="similarity">
    <text evidence="2 10">Belongs to the GSP L family.</text>
</comment>
<dbReference type="Pfam" id="PF12693">
    <property type="entry name" value="GspL_C"/>
    <property type="match status" value="1"/>
</dbReference>
<name>A0A4P9VPY9_9GAMM</name>
<dbReference type="GO" id="GO:0009276">
    <property type="term" value="C:Gram-negative-bacterium-type cell wall"/>
    <property type="evidence" value="ECO:0007669"/>
    <property type="project" value="InterPro"/>
</dbReference>
<dbReference type="NCBIfam" id="TIGR01709">
    <property type="entry name" value="typeII_sec_gspL"/>
    <property type="match status" value="1"/>
</dbReference>
<evidence type="ECO:0000256" key="8">
    <source>
        <dbReference type="ARBA" id="ARBA00022989"/>
    </source>
</evidence>
<protein>
    <recommendedName>
        <fullName evidence="10">Type II secretion system protein L</fullName>
        <shortName evidence="10">T2SS protein L</shortName>
    </recommendedName>
</protein>
<evidence type="ECO:0000256" key="2">
    <source>
        <dbReference type="ARBA" id="ARBA00005318"/>
    </source>
</evidence>
<feature type="domain" description="GspL periplasmic" evidence="12">
    <location>
        <begin position="250"/>
        <end position="401"/>
    </location>
</feature>
<evidence type="ECO:0000256" key="5">
    <source>
        <dbReference type="ARBA" id="ARBA00022519"/>
    </source>
</evidence>
<evidence type="ECO:0000259" key="12">
    <source>
        <dbReference type="Pfam" id="PF12693"/>
    </source>
</evidence>
<reference evidence="13 14" key="1">
    <citation type="submission" date="2017-04" db="EMBL/GenBank/DDBJ databases">
        <title>Draft genome sequence of Zooshikella ganghwensis VG4 isolated from Red Sea sediments.</title>
        <authorList>
            <person name="Rehman Z."/>
            <person name="Alam I."/>
            <person name="Kamau A."/>
            <person name="Bajic V."/>
            <person name="Leiknes T."/>
        </authorList>
    </citation>
    <scope>NUCLEOTIDE SEQUENCE [LARGE SCALE GENOMIC DNA]</scope>
    <source>
        <strain evidence="13 14">VG4</strain>
    </source>
</reference>
<dbReference type="InterPro" id="IPR007812">
    <property type="entry name" value="T2SS_protein-GspL"/>
</dbReference>
<evidence type="ECO:0000256" key="4">
    <source>
        <dbReference type="ARBA" id="ARBA00022475"/>
    </source>
</evidence>
<evidence type="ECO:0000256" key="6">
    <source>
        <dbReference type="ARBA" id="ARBA00022692"/>
    </source>
</evidence>
<dbReference type="GO" id="GO:0005886">
    <property type="term" value="C:plasma membrane"/>
    <property type="evidence" value="ECO:0007669"/>
    <property type="project" value="UniProtKB-SubCell"/>
</dbReference>
<accession>A0A4P9VPY9</accession>
<evidence type="ECO:0000313" key="13">
    <source>
        <dbReference type="EMBL" id="RDH44587.1"/>
    </source>
</evidence>
<proteinExistence type="inferred from homology"/>
<keyword evidence="4" id="KW-1003">Cell membrane</keyword>
<dbReference type="InterPro" id="IPR025691">
    <property type="entry name" value="GspL_pp_dom"/>
</dbReference>
<keyword evidence="3 10" id="KW-0813">Transport</keyword>
<evidence type="ECO:0000256" key="9">
    <source>
        <dbReference type="ARBA" id="ARBA00023136"/>
    </source>
</evidence>
<dbReference type="RefSeq" id="WP_094787708.1">
    <property type="nucleotide sequence ID" value="NZ_NDXW01000001.1"/>
</dbReference>
<keyword evidence="5" id="KW-0997">Cell inner membrane</keyword>
<evidence type="ECO:0000256" key="10">
    <source>
        <dbReference type="PIRNR" id="PIRNR015761"/>
    </source>
</evidence>
<dbReference type="AlphaFoldDB" id="A0A4P9VPY9"/>
<keyword evidence="14" id="KW-1185">Reference proteome</keyword>
<dbReference type="InterPro" id="IPR043129">
    <property type="entry name" value="ATPase_NBD"/>
</dbReference>
<evidence type="ECO:0000256" key="7">
    <source>
        <dbReference type="ARBA" id="ARBA00022927"/>
    </source>
</evidence>
<comment type="caution">
    <text evidence="13">The sequence shown here is derived from an EMBL/GenBank/DDBJ whole genome shotgun (WGS) entry which is preliminary data.</text>
</comment>
<dbReference type="Pfam" id="PF05134">
    <property type="entry name" value="T2SSL"/>
    <property type="match status" value="1"/>
</dbReference>
<organism evidence="13 14">
    <name type="scientific">Zooshikella ganghwensis</name>
    <dbReference type="NCBI Taxonomy" id="202772"/>
    <lineage>
        <taxon>Bacteria</taxon>
        <taxon>Pseudomonadati</taxon>
        <taxon>Pseudomonadota</taxon>
        <taxon>Gammaproteobacteria</taxon>
        <taxon>Oceanospirillales</taxon>
        <taxon>Zooshikellaceae</taxon>
        <taxon>Zooshikella</taxon>
    </lineage>
</organism>
<dbReference type="Proteomes" id="UP000257039">
    <property type="component" value="Unassembled WGS sequence"/>
</dbReference>
<evidence type="ECO:0000259" key="11">
    <source>
        <dbReference type="Pfam" id="PF05134"/>
    </source>
</evidence>
<dbReference type="Gene3D" id="3.30.420.380">
    <property type="match status" value="1"/>
</dbReference>
<evidence type="ECO:0000256" key="3">
    <source>
        <dbReference type="ARBA" id="ARBA00022448"/>
    </source>
</evidence>
<dbReference type="CDD" id="cd24017">
    <property type="entry name" value="ASKHA_T2SSL_N"/>
    <property type="match status" value="1"/>
</dbReference>
<sequence length="405" mass="45276">MSKTTFFIGFVNVAAQAQTLLASNLCWCVQQEAQQSNVEEGSITQLAERYAEFPGARLVLVVPGALTTLAWVVTPSKQRKHIEQAVPYLLEERLVADIDQYHLTMLSPNEDNHVPCIALLKDDIRQLVETFTEAGLPLDVMVPESWLLAQQPSSVVCHQSQVTVVTATSAVGIVPEALAAQLVPELIDLTEVQQAWADADSSLPSTMELPVEWQVISSHWLSWLSGLWQKTGNINLLHHEWQPCHRNNTGWKQWRWSIAGVIMVISLGLAGLHGYAWHQERHAQRLEQATTDLYRKIFPNQKKVIDVVSQFKAQLKQRSGGQDNAFLHTLFQLGHILQTGQPGQFTVRSLDFRNDGSFMMELLAKDLASVEQLISTSKAQGIEANLRSANNQRQQVLARIELAAN</sequence>
<dbReference type="InterPro" id="IPR024230">
    <property type="entry name" value="GspL_cyto_dom"/>
</dbReference>
<keyword evidence="7 10" id="KW-0653">Protein transport</keyword>
<keyword evidence="6" id="KW-0812">Transmembrane</keyword>
<comment type="subcellular location">
    <subcellularLocation>
        <location evidence="1">Cell inner membrane</location>
        <topology evidence="1">Single-pass membrane protein</topology>
    </subcellularLocation>
</comment>
<dbReference type="SUPFAM" id="SSF53067">
    <property type="entry name" value="Actin-like ATPase domain"/>
    <property type="match status" value="1"/>
</dbReference>
<keyword evidence="9" id="KW-0472">Membrane</keyword>